<evidence type="ECO:0000256" key="6">
    <source>
        <dbReference type="PROSITE-ProRule" id="PRU00239"/>
    </source>
</evidence>
<reference evidence="9 10" key="1">
    <citation type="submission" date="2014-06" db="EMBL/GenBank/DDBJ databases">
        <authorList>
            <person name="Swart Estienne"/>
        </authorList>
    </citation>
    <scope>NUCLEOTIDE SEQUENCE [LARGE SCALE GENOMIC DNA]</scope>
    <source>
        <strain evidence="9 10">130c</strain>
    </source>
</reference>
<evidence type="ECO:0000313" key="10">
    <source>
        <dbReference type="Proteomes" id="UP000039865"/>
    </source>
</evidence>
<feature type="active site" evidence="5 6">
    <location>
        <position position="316"/>
    </location>
</feature>
<dbReference type="GO" id="GO:0004198">
    <property type="term" value="F:calcium-dependent cysteine-type endopeptidase activity"/>
    <property type="evidence" value="ECO:0007669"/>
    <property type="project" value="InterPro"/>
</dbReference>
<dbReference type="AlphaFoldDB" id="A0A077ZNK0"/>
<evidence type="ECO:0000256" key="5">
    <source>
        <dbReference type="PIRSR" id="PIRSR622684-1"/>
    </source>
</evidence>
<evidence type="ECO:0000256" key="2">
    <source>
        <dbReference type="ARBA" id="ARBA00022670"/>
    </source>
</evidence>
<dbReference type="Proteomes" id="UP000039865">
    <property type="component" value="Unassembled WGS sequence"/>
</dbReference>
<evidence type="ECO:0000256" key="7">
    <source>
        <dbReference type="SAM" id="SignalP"/>
    </source>
</evidence>
<dbReference type="Pfam" id="PF00648">
    <property type="entry name" value="Peptidase_C2"/>
    <property type="match status" value="1"/>
</dbReference>
<keyword evidence="3 6" id="KW-0378">Hydrolase</keyword>
<feature type="domain" description="Calpain catalytic" evidence="8">
    <location>
        <begin position="74"/>
        <end position="376"/>
    </location>
</feature>
<evidence type="ECO:0000259" key="8">
    <source>
        <dbReference type="PROSITE" id="PS50203"/>
    </source>
</evidence>
<name>A0A077ZNK0_STYLE</name>
<feature type="signal peptide" evidence="7">
    <location>
        <begin position="1"/>
        <end position="17"/>
    </location>
</feature>
<dbReference type="InterPro" id="IPR038765">
    <property type="entry name" value="Papain-like_cys_pep_sf"/>
</dbReference>
<accession>A0A077ZNK0</accession>
<keyword evidence="10" id="KW-1185">Reference proteome</keyword>
<dbReference type="InParanoid" id="A0A077ZNK0"/>
<gene>
    <name evidence="9" type="primary">Contig11830.g12647</name>
    <name evidence="9" type="ORF">STYLEM_498</name>
</gene>
<proteinExistence type="inferred from homology"/>
<dbReference type="SMART" id="SM00230">
    <property type="entry name" value="CysPc"/>
    <property type="match status" value="1"/>
</dbReference>
<dbReference type="OrthoDB" id="424753at2759"/>
<evidence type="ECO:0000256" key="1">
    <source>
        <dbReference type="ARBA" id="ARBA00007623"/>
    </source>
</evidence>
<comment type="similarity">
    <text evidence="1">Belongs to the peptidase C2 family.</text>
</comment>
<dbReference type="PANTHER" id="PTHR10183">
    <property type="entry name" value="CALPAIN"/>
    <property type="match status" value="1"/>
</dbReference>
<evidence type="ECO:0000256" key="4">
    <source>
        <dbReference type="ARBA" id="ARBA00022807"/>
    </source>
</evidence>
<dbReference type="SUPFAM" id="SSF54001">
    <property type="entry name" value="Cysteine proteinases"/>
    <property type="match status" value="1"/>
</dbReference>
<keyword evidence="7" id="KW-0732">Signal</keyword>
<feature type="chain" id="PRO_5001728975" evidence="7">
    <location>
        <begin position="18"/>
        <end position="663"/>
    </location>
</feature>
<keyword evidence="4 6" id="KW-0788">Thiol protease</keyword>
<keyword evidence="2 6" id="KW-0645">Protease</keyword>
<evidence type="ECO:0000313" key="9">
    <source>
        <dbReference type="EMBL" id="CDW71552.1"/>
    </source>
</evidence>
<dbReference type="PROSITE" id="PS50203">
    <property type="entry name" value="CALPAIN_CAT"/>
    <property type="match status" value="1"/>
</dbReference>
<feature type="active site" evidence="5 6">
    <location>
        <position position="136"/>
    </location>
</feature>
<sequence>MRQIVTFLTLLAGCSQAGFLQDYSLKQLLEIINRQGQPPTPQSRYKVPQECYSAIFRWKKGPPNYKDILNKGEEWTDASFPPESSSIRWPDKSDNDMLSAASVATWKRLQKLYPFGTMFGTEGCDHDIAQGSVGDCYYLAGVGSISQNSTNIEKIFINPERNNAGLFAVNVWVRGIPSVIVVDDWFPYMTSYRGLFGAKAGLDESLWGPILEKVWAKLNGNYENINGGMMNEPYKLLSNVKTKSYKMVNVNTTVLWQLISDARSKNFLISTWTEGGNDQQKCNYSIPCGHAFTLYQAKELTNTVTNVKYHIYQVKNPWRSDADYSGSWRDNSTMWSIDGNTFAQQVNLTQSNDGYYWLNETEMLDGFAGFQISPYFSSWTHSWFNKEDDDGLKSTYLISLNQTTPMTITIDLYDRRMFAYGCKTLNTVAKIKIKQGTVTIAQSTFWDYWEGGWIDYTTTPLAAGNYSIEVTIEWQFKDLRDYTLTIYAPYQIAIIDNSTKLQSQREKHDLKFTPTSQKWNNKVMNQRVQAPTQEYTFTGNLTADLIGARNSTGLGYKGADWYYSFNKTVAYNSTRDELVYYIGTNNTFIEINITISVWTLNTQFEFTGNKASQCKLSKPGYWEFLECNCILNAYKGNNECGISMIGVKGGLVPYFALNKYGSI</sequence>
<dbReference type="GO" id="GO:0006508">
    <property type="term" value="P:proteolysis"/>
    <property type="evidence" value="ECO:0007669"/>
    <property type="project" value="UniProtKB-KW"/>
</dbReference>
<dbReference type="PANTHER" id="PTHR10183:SF379">
    <property type="entry name" value="CALPAIN-5"/>
    <property type="match status" value="1"/>
</dbReference>
<dbReference type="InterPro" id="IPR022684">
    <property type="entry name" value="Calpain_cysteine_protease"/>
</dbReference>
<protein>
    <submittedName>
        <fullName evidence="9">Calpain family cysteine protease containing protein</fullName>
    </submittedName>
</protein>
<dbReference type="Gene3D" id="3.90.70.10">
    <property type="entry name" value="Cysteine proteinases"/>
    <property type="match status" value="1"/>
</dbReference>
<dbReference type="EMBL" id="CCKQ01000475">
    <property type="protein sequence ID" value="CDW71552.1"/>
    <property type="molecule type" value="Genomic_DNA"/>
</dbReference>
<dbReference type="PRINTS" id="PR00704">
    <property type="entry name" value="CALPAIN"/>
</dbReference>
<evidence type="ECO:0000256" key="3">
    <source>
        <dbReference type="ARBA" id="ARBA00022801"/>
    </source>
</evidence>
<organism evidence="9 10">
    <name type="scientific">Stylonychia lemnae</name>
    <name type="common">Ciliate</name>
    <dbReference type="NCBI Taxonomy" id="5949"/>
    <lineage>
        <taxon>Eukaryota</taxon>
        <taxon>Sar</taxon>
        <taxon>Alveolata</taxon>
        <taxon>Ciliophora</taxon>
        <taxon>Intramacronucleata</taxon>
        <taxon>Spirotrichea</taxon>
        <taxon>Stichotrichia</taxon>
        <taxon>Sporadotrichida</taxon>
        <taxon>Oxytrichidae</taxon>
        <taxon>Stylonychinae</taxon>
        <taxon>Stylonychia</taxon>
    </lineage>
</organism>
<dbReference type="InterPro" id="IPR001300">
    <property type="entry name" value="Peptidase_C2_calpain_cat"/>
</dbReference>
<feature type="active site" evidence="5 6">
    <location>
        <position position="290"/>
    </location>
</feature>